<organism evidence="2 3">
    <name type="scientific">Araneus ventricosus</name>
    <name type="common">Orbweaver spider</name>
    <name type="synonym">Epeira ventricosa</name>
    <dbReference type="NCBI Taxonomy" id="182803"/>
    <lineage>
        <taxon>Eukaryota</taxon>
        <taxon>Metazoa</taxon>
        <taxon>Ecdysozoa</taxon>
        <taxon>Arthropoda</taxon>
        <taxon>Chelicerata</taxon>
        <taxon>Arachnida</taxon>
        <taxon>Araneae</taxon>
        <taxon>Araneomorphae</taxon>
        <taxon>Entelegynae</taxon>
        <taxon>Araneoidea</taxon>
        <taxon>Araneidae</taxon>
        <taxon>Araneus</taxon>
    </lineage>
</organism>
<evidence type="ECO:0000313" key="3">
    <source>
        <dbReference type="Proteomes" id="UP000499080"/>
    </source>
</evidence>
<protein>
    <submittedName>
        <fullName evidence="2">Uncharacterized protein</fullName>
    </submittedName>
</protein>
<gene>
    <name evidence="2" type="ORF">AVEN_180310_1</name>
</gene>
<comment type="caution">
    <text evidence="2">The sequence shown here is derived from an EMBL/GenBank/DDBJ whole genome shotgun (WGS) entry which is preliminary data.</text>
</comment>
<dbReference type="Proteomes" id="UP000499080">
    <property type="component" value="Unassembled WGS sequence"/>
</dbReference>
<reference evidence="2 3" key="1">
    <citation type="journal article" date="2019" name="Sci. Rep.">
        <title>Orb-weaving spider Araneus ventricosus genome elucidates the spidroin gene catalogue.</title>
        <authorList>
            <person name="Kono N."/>
            <person name="Nakamura H."/>
            <person name="Ohtoshi R."/>
            <person name="Moran D.A.P."/>
            <person name="Shinohara A."/>
            <person name="Yoshida Y."/>
            <person name="Fujiwara M."/>
            <person name="Mori M."/>
            <person name="Tomita M."/>
            <person name="Arakawa K."/>
        </authorList>
    </citation>
    <scope>NUCLEOTIDE SEQUENCE [LARGE SCALE GENOMIC DNA]</scope>
</reference>
<evidence type="ECO:0000256" key="1">
    <source>
        <dbReference type="SAM" id="MobiDB-lite"/>
    </source>
</evidence>
<accession>A0A4Y2P4P2</accession>
<feature type="compositionally biased region" description="Polar residues" evidence="1">
    <location>
        <begin position="109"/>
        <end position="120"/>
    </location>
</feature>
<dbReference type="EMBL" id="BGPR01010400">
    <property type="protein sequence ID" value="GBN45969.1"/>
    <property type="molecule type" value="Genomic_DNA"/>
</dbReference>
<name>A0A4Y2P4P2_ARAVE</name>
<dbReference type="AlphaFoldDB" id="A0A4Y2P4P2"/>
<feature type="region of interest" description="Disordered" evidence="1">
    <location>
        <begin position="84"/>
        <end position="120"/>
    </location>
</feature>
<proteinExistence type="predicted"/>
<keyword evidence="3" id="KW-1185">Reference proteome</keyword>
<evidence type="ECO:0000313" key="2">
    <source>
        <dbReference type="EMBL" id="GBN45969.1"/>
    </source>
</evidence>
<sequence>MVTSLSSPSIFEGNRKTIPSLNNWIHFANLFRHFASIAKALFPRRVAWQTSSSLEVRTCELWSAEFRPVTWQISRQPSEVCHPSIHKPLMPDHLPTEPTGKCASPHNPPSNDSSCSHDVL</sequence>